<dbReference type="GO" id="GO:0016779">
    <property type="term" value="F:nucleotidyltransferase activity"/>
    <property type="evidence" value="ECO:0007669"/>
    <property type="project" value="UniProtKB-KW"/>
</dbReference>
<evidence type="ECO:0000256" key="6">
    <source>
        <dbReference type="ARBA" id="ARBA00022741"/>
    </source>
</evidence>
<dbReference type="NCBIfam" id="NF009814">
    <property type="entry name" value="PRK13299.1"/>
    <property type="match status" value="1"/>
</dbReference>
<dbReference type="InterPro" id="IPR032828">
    <property type="entry name" value="PolyA_RNA-bd"/>
</dbReference>
<keyword evidence="5" id="KW-0479">Metal-binding</keyword>
<dbReference type="PANTHER" id="PTHR46173:SF1">
    <property type="entry name" value="CCA TRNA NUCLEOTIDYLTRANSFERASE 1, MITOCHONDRIAL"/>
    <property type="match status" value="1"/>
</dbReference>
<evidence type="ECO:0000256" key="9">
    <source>
        <dbReference type="RuleBase" id="RU003953"/>
    </source>
</evidence>
<dbReference type="GO" id="GO:0000166">
    <property type="term" value="F:nucleotide binding"/>
    <property type="evidence" value="ECO:0007669"/>
    <property type="project" value="UniProtKB-KW"/>
</dbReference>
<evidence type="ECO:0000259" key="11">
    <source>
        <dbReference type="Pfam" id="PF12627"/>
    </source>
</evidence>
<dbReference type="GO" id="GO:0000049">
    <property type="term" value="F:tRNA binding"/>
    <property type="evidence" value="ECO:0007669"/>
    <property type="project" value="TreeGrafter"/>
</dbReference>
<proteinExistence type="inferred from homology"/>
<dbReference type="KEGG" id="cle:Clole_4141"/>
<evidence type="ECO:0000313" key="14">
    <source>
        <dbReference type="Proteomes" id="UP000008467"/>
    </source>
</evidence>
<dbReference type="InterPro" id="IPR050264">
    <property type="entry name" value="Bact_CCA-adding_enz_type3_sf"/>
</dbReference>
<protein>
    <submittedName>
        <fullName evidence="13">Polynucleotide adenylyltransferase/metal dependent phosphohydrolase</fullName>
    </submittedName>
</protein>
<dbReference type="Gene3D" id="1.10.246.80">
    <property type="match status" value="1"/>
</dbReference>
<dbReference type="SUPFAM" id="SSF81301">
    <property type="entry name" value="Nucleotidyltransferase"/>
    <property type="match status" value="1"/>
</dbReference>
<feature type="domain" description="Poly A polymerase head" evidence="10">
    <location>
        <begin position="27"/>
        <end position="147"/>
    </location>
</feature>
<evidence type="ECO:0000256" key="1">
    <source>
        <dbReference type="ARBA" id="ARBA00001946"/>
    </source>
</evidence>
<keyword evidence="4 13" id="KW-0548">Nucleotidyltransferase</keyword>
<keyword evidence="2 9" id="KW-0808">Transferase</keyword>
<keyword evidence="7" id="KW-0460">Magnesium</keyword>
<keyword evidence="8 9" id="KW-0694">RNA-binding</keyword>
<dbReference type="InterPro" id="IPR043519">
    <property type="entry name" value="NT_sf"/>
</dbReference>
<dbReference type="Pfam" id="PF01743">
    <property type="entry name" value="PolyA_pol"/>
    <property type="match status" value="1"/>
</dbReference>
<dbReference type="HOGENOM" id="CLU_015961_3_1_9"/>
<feature type="domain" description="tRNA nucleotidyltransferase/poly(A) polymerase RNA and SrmB- binding" evidence="11">
    <location>
        <begin position="174"/>
        <end position="232"/>
    </location>
</feature>
<reference evidence="13 14" key="1">
    <citation type="journal article" date="2011" name="J. Bacteriol.">
        <title>Complete genome sequence of the cellulose-degrading bacterium Cellulosilyticum lentocellum.</title>
        <authorList>
            <consortium name="US DOE Joint Genome Institute"/>
            <person name="Miller D.A."/>
            <person name="Suen G."/>
            <person name="Bruce D."/>
            <person name="Copeland A."/>
            <person name="Cheng J.F."/>
            <person name="Detter C."/>
            <person name="Goodwin L.A."/>
            <person name="Han C.S."/>
            <person name="Hauser L.J."/>
            <person name="Land M.L."/>
            <person name="Lapidus A."/>
            <person name="Lucas S."/>
            <person name="Meincke L."/>
            <person name="Pitluck S."/>
            <person name="Tapia R."/>
            <person name="Teshima H."/>
            <person name="Woyke T."/>
            <person name="Fox B.G."/>
            <person name="Angert E.R."/>
            <person name="Currie C.R."/>
        </authorList>
    </citation>
    <scope>NUCLEOTIDE SEQUENCE [LARGE SCALE GENOMIC DNA]</scope>
    <source>
        <strain evidence="14">ATCC 49066 / DSM 5427 / NCIMB 11756 / RHM5</strain>
    </source>
</reference>
<dbReference type="CDD" id="cd05398">
    <property type="entry name" value="NT_ClassII-CCAase"/>
    <property type="match status" value="1"/>
</dbReference>
<keyword evidence="13" id="KW-0378">Hydrolase</keyword>
<dbReference type="InterPro" id="IPR032810">
    <property type="entry name" value="CCA-adding_enz_C"/>
</dbReference>
<name>F2JM33_CELLD</name>
<dbReference type="InterPro" id="IPR003607">
    <property type="entry name" value="HD/PDEase_dom"/>
</dbReference>
<dbReference type="CDD" id="cd00077">
    <property type="entry name" value="HDc"/>
    <property type="match status" value="1"/>
</dbReference>
<dbReference type="PANTHER" id="PTHR46173">
    <property type="entry name" value="CCA TRNA NUCLEOTIDYLTRANSFERASE 1, MITOCHONDRIAL"/>
    <property type="match status" value="1"/>
</dbReference>
<accession>F2JM33</accession>
<comment type="cofactor">
    <cofactor evidence="1">
        <name>Mg(2+)</name>
        <dbReference type="ChEBI" id="CHEBI:18420"/>
    </cofactor>
</comment>
<dbReference type="eggNOG" id="COG0617">
    <property type="taxonomic scope" value="Bacteria"/>
</dbReference>
<dbReference type="STRING" id="642492.Clole_4141"/>
<dbReference type="Gene3D" id="3.30.460.10">
    <property type="entry name" value="Beta Polymerase, domain 2"/>
    <property type="match status" value="1"/>
</dbReference>
<evidence type="ECO:0000256" key="5">
    <source>
        <dbReference type="ARBA" id="ARBA00022723"/>
    </source>
</evidence>
<evidence type="ECO:0000256" key="2">
    <source>
        <dbReference type="ARBA" id="ARBA00022679"/>
    </source>
</evidence>
<comment type="similarity">
    <text evidence="9">Belongs to the tRNA nucleotidyltransferase/poly(A) polymerase family.</text>
</comment>
<evidence type="ECO:0000259" key="12">
    <source>
        <dbReference type="Pfam" id="PF13735"/>
    </source>
</evidence>
<evidence type="ECO:0000256" key="3">
    <source>
        <dbReference type="ARBA" id="ARBA00022694"/>
    </source>
</evidence>
<sequence>MYKDYNDKIPKEAIQIIQMIEAVGYEAYIVGGCVRDLLMNRQPHDWDITTSAKPEEIKRIFKRTYDTGIEHGTVTVILNTEHFEVTTYRIEGEYKDFRRPDKVSFVDDITLDLSRRDFTMNAIAYHPDRGFVDPYEGQRDIKRQCIRSVRCAKERFTEDALRILRAVRFSAQLGFQIETETLKGIEACRALLTHISKERIRDEFLKICVSSRPGHIDLLYQLKLLEYIFPDFIKAYEIPQNHPHHTYNVAKHTLVAMENSEPTVIVRLTMLLHDIGKVYTRTTDKHGIDHFYNHPKRSEQIASEVLKDLRMDNHTIKAVCELIRYHDYHIEHHISKVYVKKVMMVIGEELFDELLKVQYADAMAQNLEKLQPKLDAIEKQRNYKNEIIANHEPYHKGMLAITGSDLIEIGIPKGKIIGDLLEAALQKVIHEPNFNQKALLLTYCMEHYKVKGKQV</sequence>
<dbReference type="GO" id="GO:0008033">
    <property type="term" value="P:tRNA processing"/>
    <property type="evidence" value="ECO:0007669"/>
    <property type="project" value="UniProtKB-KW"/>
</dbReference>
<dbReference type="EMBL" id="CP002582">
    <property type="protein sequence ID" value="ADZ85813.1"/>
    <property type="molecule type" value="Genomic_DNA"/>
</dbReference>
<dbReference type="Gene3D" id="1.10.3090.10">
    <property type="entry name" value="cca-adding enzyme, domain 2"/>
    <property type="match status" value="1"/>
</dbReference>
<keyword evidence="6" id="KW-0547">Nucleotide-binding</keyword>
<gene>
    <name evidence="13" type="ordered locus">Clole_4141</name>
</gene>
<evidence type="ECO:0000256" key="4">
    <source>
        <dbReference type="ARBA" id="ARBA00022695"/>
    </source>
</evidence>
<evidence type="ECO:0000256" key="8">
    <source>
        <dbReference type="ARBA" id="ARBA00022884"/>
    </source>
</evidence>
<dbReference type="Pfam" id="PF12627">
    <property type="entry name" value="PolyA_pol_RNAbd"/>
    <property type="match status" value="1"/>
</dbReference>
<dbReference type="Pfam" id="PF13735">
    <property type="entry name" value="tRNA_NucTran2_2"/>
    <property type="match status" value="1"/>
</dbReference>
<evidence type="ECO:0000313" key="13">
    <source>
        <dbReference type="EMBL" id="ADZ85813.1"/>
    </source>
</evidence>
<organism evidence="13 14">
    <name type="scientific">Cellulosilyticum lentocellum (strain ATCC 49066 / DSM 5427 / NCIMB 11756 / RHM5)</name>
    <name type="common">Clostridium lentocellum</name>
    <dbReference type="NCBI Taxonomy" id="642492"/>
    <lineage>
        <taxon>Bacteria</taxon>
        <taxon>Bacillati</taxon>
        <taxon>Bacillota</taxon>
        <taxon>Clostridia</taxon>
        <taxon>Lachnospirales</taxon>
        <taxon>Cellulosilyticaceae</taxon>
        <taxon>Cellulosilyticum</taxon>
    </lineage>
</organism>
<feature type="domain" description="CCA-adding enzyme C-terminal" evidence="12">
    <location>
        <begin position="298"/>
        <end position="442"/>
    </location>
</feature>
<dbReference type="GO" id="GO:0046872">
    <property type="term" value="F:metal ion binding"/>
    <property type="evidence" value="ECO:0007669"/>
    <property type="project" value="UniProtKB-KW"/>
</dbReference>
<dbReference type="AlphaFoldDB" id="F2JM33"/>
<evidence type="ECO:0000259" key="10">
    <source>
        <dbReference type="Pfam" id="PF01743"/>
    </source>
</evidence>
<evidence type="ECO:0000256" key="7">
    <source>
        <dbReference type="ARBA" id="ARBA00022842"/>
    </source>
</evidence>
<keyword evidence="14" id="KW-1185">Reference proteome</keyword>
<dbReference type="SUPFAM" id="SSF81891">
    <property type="entry name" value="Poly A polymerase C-terminal region-like"/>
    <property type="match status" value="1"/>
</dbReference>
<dbReference type="Proteomes" id="UP000008467">
    <property type="component" value="Chromosome"/>
</dbReference>
<keyword evidence="3" id="KW-0819">tRNA processing</keyword>
<dbReference type="GO" id="GO:0016787">
    <property type="term" value="F:hydrolase activity"/>
    <property type="evidence" value="ECO:0007669"/>
    <property type="project" value="UniProtKB-KW"/>
</dbReference>
<dbReference type="InterPro" id="IPR002646">
    <property type="entry name" value="PolA_pol_head_dom"/>
</dbReference>